<dbReference type="GO" id="GO:0019693">
    <property type="term" value="P:ribose phosphate metabolic process"/>
    <property type="evidence" value="ECO:0007669"/>
    <property type="project" value="TreeGrafter"/>
</dbReference>
<sequence length="243" mass="27034">MYTTVVEINGKKIEVYGVMFVSVAVKSKIFQNFIKNMDPRFIVQSIEIQAIDFRGAPSPENVLFLKMKADVANENGRFIPGSVFMRGGAVAILLVLECEREEYTVLTRQPRFAMGDFDFPEIPAGMLDGSGDFIGIAAKELAEETGIKINKDKLIPLNPKEMGVMVPSAGGCDEFLKLFLLKEEITRDELMKLAGKCTGVAKENEYIVLDVIRLRDIPIKTPDGKALSALALYDYLLNKDEIK</sequence>
<evidence type="ECO:0000313" key="3">
    <source>
        <dbReference type="EMBL" id="OGF40799.1"/>
    </source>
</evidence>
<organism evidence="3 4">
    <name type="scientific">Candidatus Falkowbacteria bacterium RIFOXYD2_FULL_34_120</name>
    <dbReference type="NCBI Taxonomy" id="1798007"/>
    <lineage>
        <taxon>Bacteria</taxon>
        <taxon>Candidatus Falkowiibacteriota</taxon>
    </lineage>
</organism>
<name>A0A1F5TPQ1_9BACT</name>
<dbReference type="GO" id="GO:0080041">
    <property type="term" value="F:ADP-ribose pyrophosphohydrolase activity"/>
    <property type="evidence" value="ECO:0007669"/>
    <property type="project" value="TreeGrafter"/>
</dbReference>
<comment type="caution">
    <text evidence="3">The sequence shown here is derived from an EMBL/GenBank/DDBJ whole genome shotgun (WGS) entry which is preliminary data.</text>
</comment>
<dbReference type="GO" id="GO:0080042">
    <property type="term" value="F:ADP-glucose pyrophosphohydrolase activity"/>
    <property type="evidence" value="ECO:0007669"/>
    <property type="project" value="TreeGrafter"/>
</dbReference>
<reference evidence="3 4" key="1">
    <citation type="journal article" date="2016" name="Nat. Commun.">
        <title>Thousands of microbial genomes shed light on interconnected biogeochemical processes in an aquifer system.</title>
        <authorList>
            <person name="Anantharaman K."/>
            <person name="Brown C.T."/>
            <person name="Hug L.A."/>
            <person name="Sharon I."/>
            <person name="Castelle C.J."/>
            <person name="Probst A.J."/>
            <person name="Thomas B.C."/>
            <person name="Singh A."/>
            <person name="Wilkins M.J."/>
            <person name="Karaoz U."/>
            <person name="Brodie E.L."/>
            <person name="Williams K.H."/>
            <person name="Hubbard S.S."/>
            <person name="Banfield J.F."/>
        </authorList>
    </citation>
    <scope>NUCLEOTIDE SEQUENCE [LARGE SCALE GENOMIC DNA]</scope>
</reference>
<proteinExistence type="predicted"/>
<gene>
    <name evidence="3" type="ORF">A2531_06820</name>
</gene>
<dbReference type="EMBL" id="MFGO01000020">
    <property type="protein sequence ID" value="OGF40799.1"/>
    <property type="molecule type" value="Genomic_DNA"/>
</dbReference>
<dbReference type="Proteomes" id="UP000177579">
    <property type="component" value="Unassembled WGS sequence"/>
</dbReference>
<dbReference type="GO" id="GO:0006753">
    <property type="term" value="P:nucleoside phosphate metabolic process"/>
    <property type="evidence" value="ECO:0007669"/>
    <property type="project" value="TreeGrafter"/>
</dbReference>
<dbReference type="InterPro" id="IPR015797">
    <property type="entry name" value="NUDIX_hydrolase-like_dom_sf"/>
</dbReference>
<evidence type="ECO:0000313" key="4">
    <source>
        <dbReference type="Proteomes" id="UP000177579"/>
    </source>
</evidence>
<dbReference type="PANTHER" id="PTHR11839">
    <property type="entry name" value="UDP/ADP-SUGAR PYROPHOSPHATASE"/>
    <property type="match status" value="1"/>
</dbReference>
<dbReference type="Gene3D" id="3.90.79.10">
    <property type="entry name" value="Nucleoside Triphosphate Pyrophosphohydrolase"/>
    <property type="match status" value="1"/>
</dbReference>
<protein>
    <submittedName>
        <fullName evidence="3">Uncharacterized protein</fullName>
    </submittedName>
</protein>
<dbReference type="PANTHER" id="PTHR11839:SF18">
    <property type="entry name" value="NUDIX HYDROLASE DOMAIN-CONTAINING PROTEIN"/>
    <property type="match status" value="1"/>
</dbReference>
<keyword evidence="2" id="KW-0378">Hydrolase</keyword>
<dbReference type="SUPFAM" id="SSF55811">
    <property type="entry name" value="Nudix"/>
    <property type="match status" value="1"/>
</dbReference>
<dbReference type="CDD" id="cd03424">
    <property type="entry name" value="NUDIX_ADPRase_Nudt5_UGPPase_Nudt14"/>
    <property type="match status" value="1"/>
</dbReference>
<accession>A0A1F5TPQ1</accession>
<evidence type="ECO:0000256" key="1">
    <source>
        <dbReference type="ARBA" id="ARBA00001946"/>
    </source>
</evidence>
<evidence type="ECO:0000256" key="2">
    <source>
        <dbReference type="ARBA" id="ARBA00022801"/>
    </source>
</evidence>
<dbReference type="AlphaFoldDB" id="A0A1F5TPQ1"/>
<comment type="cofactor">
    <cofactor evidence="1">
        <name>Mg(2+)</name>
        <dbReference type="ChEBI" id="CHEBI:18420"/>
    </cofactor>
</comment>